<evidence type="ECO:0000313" key="5">
    <source>
        <dbReference type="Proteomes" id="UP000031036"/>
    </source>
</evidence>
<organism evidence="3 5">
    <name type="scientific">Toxocara canis</name>
    <name type="common">Canine roundworm</name>
    <dbReference type="NCBI Taxonomy" id="6265"/>
    <lineage>
        <taxon>Eukaryota</taxon>
        <taxon>Metazoa</taxon>
        <taxon>Ecdysozoa</taxon>
        <taxon>Nematoda</taxon>
        <taxon>Chromadorea</taxon>
        <taxon>Rhabditida</taxon>
        <taxon>Spirurina</taxon>
        <taxon>Ascaridomorpha</taxon>
        <taxon>Ascaridoidea</taxon>
        <taxon>Toxocaridae</taxon>
        <taxon>Toxocara</taxon>
    </lineage>
</organism>
<dbReference type="PROSITE" id="PS51670">
    <property type="entry name" value="SHKT"/>
    <property type="match status" value="1"/>
</dbReference>
<proteinExistence type="predicted"/>
<reference evidence="3 5" key="1">
    <citation type="submission" date="2014-11" db="EMBL/GenBank/DDBJ databases">
        <title>Genetic blueprint of the zoonotic pathogen Toxocara canis.</title>
        <authorList>
            <person name="Zhu X.-Q."/>
            <person name="Korhonen P.K."/>
            <person name="Cai H."/>
            <person name="Young N.D."/>
            <person name="Nejsum P."/>
            <person name="von Samson-Himmelstjerna G."/>
            <person name="Boag P.R."/>
            <person name="Tan P."/>
            <person name="Li Q."/>
            <person name="Min J."/>
            <person name="Yang Y."/>
            <person name="Wang X."/>
            <person name="Fang X."/>
            <person name="Hall R.S."/>
            <person name="Hofmann A."/>
            <person name="Sternberg P.W."/>
            <person name="Jex A.R."/>
            <person name="Gasser R.B."/>
        </authorList>
    </citation>
    <scope>NUCLEOTIDE SEQUENCE [LARGE SCALE GENOMIC DNA]</scope>
    <source>
        <strain evidence="3">PN_DK_2014</strain>
    </source>
</reference>
<feature type="disulfide bond" evidence="1">
    <location>
        <begin position="152"/>
        <end position="165"/>
    </location>
</feature>
<dbReference type="InterPro" id="IPR003582">
    <property type="entry name" value="ShKT_dom"/>
</dbReference>
<dbReference type="EMBL" id="UYWY01019573">
    <property type="protein sequence ID" value="VDM38205.1"/>
    <property type="molecule type" value="Genomic_DNA"/>
</dbReference>
<keyword evidence="1" id="KW-1015">Disulfide bond</keyword>
<dbReference type="Pfam" id="PF01549">
    <property type="entry name" value="ShK"/>
    <property type="match status" value="2"/>
</dbReference>
<feature type="domain" description="ShKT" evidence="2">
    <location>
        <begin position="137"/>
        <end position="168"/>
    </location>
</feature>
<keyword evidence="5" id="KW-1185">Reference proteome</keyword>
<gene>
    <name evidence="3" type="ORF">Tcan_08803</name>
    <name evidence="4" type="ORF">TCNE_LOCUS6884</name>
</gene>
<evidence type="ECO:0000313" key="4">
    <source>
        <dbReference type="EMBL" id="VDM38205.1"/>
    </source>
</evidence>
<dbReference type="AlphaFoldDB" id="A0A0B2VXK6"/>
<name>A0A0B2VXK6_TOXCA</name>
<feature type="disulfide bond" evidence="1">
    <location>
        <begin position="143"/>
        <end position="161"/>
    </location>
</feature>
<protein>
    <recommendedName>
        <fullName evidence="2">ShKT domain-containing protein</fullName>
    </recommendedName>
</protein>
<evidence type="ECO:0000259" key="2">
    <source>
        <dbReference type="PROSITE" id="PS51670"/>
    </source>
</evidence>
<sequence>MTGRGIDATAGAFDYPEQSPQWRPLRDFNGVTPESTPVHKLLFAHSLPPYVLQGTRMKRFLGPNFGAYIVRTRAPFMIIHDNHVWYRSSPPYFPLCDGSLSCQDRVRRCAELNVSQDCSQDIYKVFCGKKCGLCNDCEDADFCPRSASAAECQDQTVRNDCAKSCGAC</sequence>
<evidence type="ECO:0000256" key="1">
    <source>
        <dbReference type="PROSITE-ProRule" id="PRU01005"/>
    </source>
</evidence>
<reference evidence="4" key="2">
    <citation type="submission" date="2018-11" db="EMBL/GenBank/DDBJ databases">
        <authorList>
            <consortium name="Pathogen Informatics"/>
        </authorList>
    </citation>
    <scope>NUCLEOTIDE SEQUENCE [LARGE SCALE GENOMIC DNA]</scope>
</reference>
<accession>A0A0B2VXK6</accession>
<evidence type="ECO:0000313" key="3">
    <source>
        <dbReference type="EMBL" id="KHN85700.1"/>
    </source>
</evidence>
<comment type="caution">
    <text evidence="1">Lacks conserved residue(s) required for the propagation of feature annotation.</text>
</comment>
<dbReference type="EMBL" id="JPKZ01000744">
    <property type="protein sequence ID" value="KHN85700.1"/>
    <property type="molecule type" value="Genomic_DNA"/>
</dbReference>
<dbReference type="Proteomes" id="UP000031036">
    <property type="component" value="Unassembled WGS sequence"/>
</dbReference>